<proteinExistence type="predicted"/>
<dbReference type="Pfam" id="PF02643">
    <property type="entry name" value="DUF192"/>
    <property type="match status" value="1"/>
</dbReference>
<comment type="caution">
    <text evidence="2">The sequence shown here is derived from an EMBL/GenBank/DDBJ whole genome shotgun (WGS) entry which is preliminary data.</text>
</comment>
<organism evidence="2 3">
    <name type="scientific">Limnofasciculus baicalensis BBK-W-15</name>
    <dbReference type="NCBI Taxonomy" id="2699891"/>
    <lineage>
        <taxon>Bacteria</taxon>
        <taxon>Bacillati</taxon>
        <taxon>Cyanobacteriota</taxon>
        <taxon>Cyanophyceae</taxon>
        <taxon>Coleofasciculales</taxon>
        <taxon>Coleofasciculaceae</taxon>
        <taxon>Limnofasciculus</taxon>
        <taxon>Limnofasciculus baicalensis</taxon>
    </lineage>
</organism>
<gene>
    <name evidence="2" type="ORF">NJ959_29830</name>
</gene>
<protein>
    <submittedName>
        <fullName evidence="2">DUF192 domain-containing protein</fullName>
    </submittedName>
</protein>
<name>A0AAE3GXX0_9CYAN</name>
<dbReference type="PANTHER" id="PTHR37953">
    <property type="entry name" value="UPF0127 PROTEIN MJ1496"/>
    <property type="match status" value="1"/>
</dbReference>
<dbReference type="PANTHER" id="PTHR37953:SF1">
    <property type="entry name" value="UPF0127 PROTEIN MJ1496"/>
    <property type="match status" value="1"/>
</dbReference>
<sequence length="172" mass="18412">MTLTIFLIACSASVPVKVASSTPLKSGEELPAPPSVSPSPLNSGQMLPISAEAQMGNQQILLEVARTPQEQQIGLMYRTSLPDDRGMLFPFNPAQAVSFWMKNVKISLDMVFLRDGEVKAIASNVPGCTSSPCPTYGPGVAIDQVIELRGGRAAQLGLKVGDRVNIKFLDRN</sequence>
<dbReference type="InterPro" id="IPR038695">
    <property type="entry name" value="Saro_0823-like_sf"/>
</dbReference>
<accession>A0AAE3GXX0</accession>
<evidence type="ECO:0000256" key="1">
    <source>
        <dbReference type="SAM" id="MobiDB-lite"/>
    </source>
</evidence>
<evidence type="ECO:0000313" key="3">
    <source>
        <dbReference type="Proteomes" id="UP001204953"/>
    </source>
</evidence>
<evidence type="ECO:0000313" key="2">
    <source>
        <dbReference type="EMBL" id="MCP2732635.1"/>
    </source>
</evidence>
<dbReference type="Proteomes" id="UP001204953">
    <property type="component" value="Unassembled WGS sequence"/>
</dbReference>
<dbReference type="Gene3D" id="2.60.120.1140">
    <property type="entry name" value="Protein of unknown function DUF192"/>
    <property type="match status" value="1"/>
</dbReference>
<dbReference type="InterPro" id="IPR003795">
    <property type="entry name" value="DUF192"/>
</dbReference>
<keyword evidence="3" id="KW-1185">Reference proteome</keyword>
<feature type="region of interest" description="Disordered" evidence="1">
    <location>
        <begin position="23"/>
        <end position="44"/>
    </location>
</feature>
<dbReference type="AlphaFoldDB" id="A0AAE3GXX0"/>
<reference evidence="2" key="1">
    <citation type="submission" date="2022-06" db="EMBL/GenBank/DDBJ databases">
        <title>New cyanobacteria of genus Symplocastrum in benthos of Lake Baikal.</title>
        <authorList>
            <person name="Sorokovikova E."/>
            <person name="Tikhonova I."/>
            <person name="Krasnopeev A."/>
            <person name="Evseev P."/>
            <person name="Gladkikh A."/>
            <person name="Belykh O."/>
        </authorList>
    </citation>
    <scope>NUCLEOTIDE SEQUENCE</scope>
    <source>
        <strain evidence="2">BBK-W-15</strain>
    </source>
</reference>
<dbReference type="EMBL" id="JAMZMM010000704">
    <property type="protein sequence ID" value="MCP2732635.1"/>
    <property type="molecule type" value="Genomic_DNA"/>
</dbReference>